<feature type="non-terminal residue" evidence="4">
    <location>
        <position position="262"/>
    </location>
</feature>
<dbReference type="Proteomes" id="UP000002729">
    <property type="component" value="Unassembled WGS sequence"/>
</dbReference>
<dbReference type="InterPro" id="IPR000504">
    <property type="entry name" value="RRM_dom"/>
</dbReference>
<gene>
    <name evidence="4" type="ORF">AURANDRAFT_68839</name>
</gene>
<feature type="region of interest" description="Disordered" evidence="2">
    <location>
        <begin position="213"/>
        <end position="262"/>
    </location>
</feature>
<evidence type="ECO:0000256" key="1">
    <source>
        <dbReference type="PROSITE-ProRule" id="PRU00176"/>
    </source>
</evidence>
<evidence type="ECO:0000259" key="3">
    <source>
        <dbReference type="PROSITE" id="PS50102"/>
    </source>
</evidence>
<feature type="domain" description="RRM" evidence="3">
    <location>
        <begin position="54"/>
        <end position="128"/>
    </location>
</feature>
<dbReference type="KEGG" id="aaf:AURANDRAFT_68839"/>
<dbReference type="SMART" id="SM00360">
    <property type="entry name" value="RRM"/>
    <property type="match status" value="1"/>
</dbReference>
<name>F0YQX7_AURAN</name>
<dbReference type="GO" id="GO:0003723">
    <property type="term" value="F:RNA binding"/>
    <property type="evidence" value="ECO:0007669"/>
    <property type="project" value="UniProtKB-UniRule"/>
</dbReference>
<dbReference type="PROSITE" id="PS50102">
    <property type="entry name" value="RRM"/>
    <property type="match status" value="1"/>
</dbReference>
<dbReference type="InterPro" id="IPR035979">
    <property type="entry name" value="RBD_domain_sf"/>
</dbReference>
<dbReference type="AlphaFoldDB" id="F0YQX7"/>
<feature type="region of interest" description="Disordered" evidence="2">
    <location>
        <begin position="130"/>
        <end position="163"/>
    </location>
</feature>
<evidence type="ECO:0000313" key="5">
    <source>
        <dbReference type="Proteomes" id="UP000002729"/>
    </source>
</evidence>
<dbReference type="CDD" id="cd00590">
    <property type="entry name" value="RRM_SF"/>
    <property type="match status" value="1"/>
</dbReference>
<dbReference type="RefSeq" id="XP_009042819.1">
    <property type="nucleotide sequence ID" value="XM_009044571.1"/>
</dbReference>
<dbReference type="Gene3D" id="3.30.70.330">
    <property type="match status" value="1"/>
</dbReference>
<reference evidence="4 5" key="1">
    <citation type="journal article" date="2011" name="Proc. Natl. Acad. Sci. U.S.A.">
        <title>Niche of harmful alga Aureococcus anophagefferens revealed through ecogenomics.</title>
        <authorList>
            <person name="Gobler C.J."/>
            <person name="Berry D.L."/>
            <person name="Dyhrman S.T."/>
            <person name="Wilhelm S.W."/>
            <person name="Salamov A."/>
            <person name="Lobanov A.V."/>
            <person name="Zhang Y."/>
            <person name="Collier J.L."/>
            <person name="Wurch L.L."/>
            <person name="Kustka A.B."/>
            <person name="Dill B.D."/>
            <person name="Shah M."/>
            <person name="VerBerkmoes N.C."/>
            <person name="Kuo A."/>
            <person name="Terry A."/>
            <person name="Pangilinan J."/>
            <person name="Lindquist E.A."/>
            <person name="Lucas S."/>
            <person name="Paulsen I.T."/>
            <person name="Hattenrath-Lehmann T.K."/>
            <person name="Talmage S.C."/>
            <person name="Walker E.A."/>
            <person name="Koch F."/>
            <person name="Burson A.M."/>
            <person name="Marcoval M.A."/>
            <person name="Tang Y.Z."/>
            <person name="Lecleir G.R."/>
            <person name="Coyne K.J."/>
            <person name="Berg G.M."/>
            <person name="Bertrand E.M."/>
            <person name="Saito M.A."/>
            <person name="Gladyshev V.N."/>
            <person name="Grigoriev I.V."/>
        </authorList>
    </citation>
    <scope>NUCLEOTIDE SEQUENCE [LARGE SCALE GENOMIC DNA]</scope>
    <source>
        <strain evidence="5">CCMP 1984</strain>
    </source>
</reference>
<accession>F0YQX7</accession>
<dbReference type="OrthoDB" id="206669at2759"/>
<evidence type="ECO:0000313" key="4">
    <source>
        <dbReference type="EMBL" id="EGB02482.1"/>
    </source>
</evidence>
<keyword evidence="1" id="KW-0694">RNA-binding</keyword>
<feature type="compositionally biased region" description="Acidic residues" evidence="2">
    <location>
        <begin position="133"/>
        <end position="145"/>
    </location>
</feature>
<dbReference type="Pfam" id="PF00076">
    <property type="entry name" value="RRM_1"/>
    <property type="match status" value="1"/>
</dbReference>
<dbReference type="InterPro" id="IPR012677">
    <property type="entry name" value="Nucleotide-bd_a/b_plait_sf"/>
</dbReference>
<sequence>MSGAPAAVAGAGAGAADADAAAAAADAFRAAVYGAYEAHASTEEPDAPASLRGRRLYVKGLPYGWGREAIRERMSRFGPVERLELRKGSRGAATVAFATPRAASACVVALDGSAPPGSRATVVVTVERVFAPPDDDGDGDSDSDGGGDACPVSFSGRGTRADERKARLVERRWKLRRTFCELCGGRDHFAQGCPLADPAYHARVAAGELDPAAAFAAADAPPPPPPPAPAPPPEPARPALGRGRGSSLPAWMKDPGLAAKRA</sequence>
<dbReference type="EMBL" id="GL833492">
    <property type="protein sequence ID" value="EGB02482.1"/>
    <property type="molecule type" value="Genomic_DNA"/>
</dbReference>
<dbReference type="InParanoid" id="F0YQX7"/>
<organism evidence="5">
    <name type="scientific">Aureococcus anophagefferens</name>
    <name type="common">Harmful bloom alga</name>
    <dbReference type="NCBI Taxonomy" id="44056"/>
    <lineage>
        <taxon>Eukaryota</taxon>
        <taxon>Sar</taxon>
        <taxon>Stramenopiles</taxon>
        <taxon>Ochrophyta</taxon>
        <taxon>Pelagophyceae</taxon>
        <taxon>Pelagomonadales</taxon>
        <taxon>Pelagomonadaceae</taxon>
        <taxon>Aureococcus</taxon>
    </lineage>
</organism>
<proteinExistence type="predicted"/>
<feature type="compositionally biased region" description="Pro residues" evidence="2">
    <location>
        <begin position="220"/>
        <end position="236"/>
    </location>
</feature>
<dbReference type="GeneID" id="20227060"/>
<protein>
    <recommendedName>
        <fullName evidence="3">RRM domain-containing protein</fullName>
    </recommendedName>
</protein>
<evidence type="ECO:0000256" key="2">
    <source>
        <dbReference type="SAM" id="MobiDB-lite"/>
    </source>
</evidence>
<keyword evidence="5" id="KW-1185">Reference proteome</keyword>
<dbReference type="SUPFAM" id="SSF54928">
    <property type="entry name" value="RNA-binding domain, RBD"/>
    <property type="match status" value="1"/>
</dbReference>